<evidence type="ECO:0000256" key="4">
    <source>
        <dbReference type="ARBA" id="ARBA00008391"/>
    </source>
</evidence>
<dbReference type="UniPathway" id="UPA00591">
    <property type="reaction ID" value="UER00648"/>
</dbReference>
<dbReference type="InterPro" id="IPR000836">
    <property type="entry name" value="PRTase_dom"/>
</dbReference>
<dbReference type="PANTHER" id="PTHR43340">
    <property type="entry name" value="HYPOXANTHINE-GUANINE PHOSPHORIBOSYLTRANSFERASE"/>
    <property type="match status" value="1"/>
</dbReference>
<evidence type="ECO:0000313" key="17">
    <source>
        <dbReference type="EMBL" id="TNJ36300.1"/>
    </source>
</evidence>
<evidence type="ECO:0000256" key="15">
    <source>
        <dbReference type="RuleBase" id="RU364099"/>
    </source>
</evidence>
<dbReference type="CDD" id="cd06223">
    <property type="entry name" value="PRTases_typeI"/>
    <property type="match status" value="1"/>
</dbReference>
<dbReference type="InterPro" id="IPR005904">
    <property type="entry name" value="Hxn_phspho_trans"/>
</dbReference>
<keyword evidence="6 15" id="KW-0963">Cytoplasm</keyword>
<dbReference type="GO" id="GO:0005829">
    <property type="term" value="C:cytosol"/>
    <property type="evidence" value="ECO:0007669"/>
    <property type="project" value="TreeGrafter"/>
</dbReference>
<evidence type="ECO:0000256" key="9">
    <source>
        <dbReference type="ARBA" id="ARBA00022723"/>
    </source>
</evidence>
<dbReference type="RefSeq" id="WP_139626668.1">
    <property type="nucleotide sequence ID" value="NZ_VDCI01000006.1"/>
</dbReference>
<proteinExistence type="inferred from homology"/>
<dbReference type="PANTHER" id="PTHR43340:SF1">
    <property type="entry name" value="HYPOXANTHINE PHOSPHORIBOSYLTRANSFERASE"/>
    <property type="match status" value="1"/>
</dbReference>
<evidence type="ECO:0000256" key="11">
    <source>
        <dbReference type="ARBA" id="ARBA00022741"/>
    </source>
</evidence>
<sequence>MQDGRVKEYISAERIAVRVRELGERISDEYRETSLLYVVGVLDGAFMFVADLVRHIQVPCRIGFIEASSYGSGMRSRGQVDVRCNLDIAGCDVLLVEDILDTGLTLHEIVGEFDKLQPASVQVCVLLDKPSQRRYPLEARYVGFDIPDRFVVGYGTDFDGRYRELPYIGYLENPDTGGREV</sequence>
<keyword evidence="18" id="KW-1185">Reference proteome</keyword>
<evidence type="ECO:0000256" key="3">
    <source>
        <dbReference type="ARBA" id="ARBA00004669"/>
    </source>
</evidence>
<organism evidence="17 18">
    <name type="scientific">Prosthecochloris vibrioformis</name>
    <name type="common">Chlorobium vibrioforme</name>
    <dbReference type="NCBI Taxonomy" id="1098"/>
    <lineage>
        <taxon>Bacteria</taxon>
        <taxon>Pseudomonadati</taxon>
        <taxon>Chlorobiota</taxon>
        <taxon>Chlorobiia</taxon>
        <taxon>Chlorobiales</taxon>
        <taxon>Chlorobiaceae</taxon>
        <taxon>Prosthecochloris</taxon>
    </lineage>
</organism>
<accession>A0A5C4RYU2</accession>
<keyword evidence="12 15" id="KW-0460">Magnesium</keyword>
<name>A0A5C4RYU2_PROVB</name>
<dbReference type="GO" id="GO:0004422">
    <property type="term" value="F:hypoxanthine phosphoribosyltransferase activity"/>
    <property type="evidence" value="ECO:0007669"/>
    <property type="project" value="InterPro"/>
</dbReference>
<dbReference type="EMBL" id="VDCI01000006">
    <property type="protein sequence ID" value="TNJ36300.1"/>
    <property type="molecule type" value="Genomic_DNA"/>
</dbReference>
<dbReference type="FunFam" id="3.40.50.2020:FF:000006">
    <property type="entry name" value="Hypoxanthine phosphoribosyltransferase"/>
    <property type="match status" value="1"/>
</dbReference>
<dbReference type="InterPro" id="IPR029057">
    <property type="entry name" value="PRTase-like"/>
</dbReference>
<evidence type="ECO:0000256" key="10">
    <source>
        <dbReference type="ARBA" id="ARBA00022726"/>
    </source>
</evidence>
<dbReference type="EC" id="2.4.2.8" evidence="5 15"/>
<dbReference type="GO" id="GO:0052657">
    <property type="term" value="F:guanine phosphoribosyltransferase activity"/>
    <property type="evidence" value="ECO:0007669"/>
    <property type="project" value="UniProtKB-ARBA"/>
</dbReference>
<dbReference type="NCBIfam" id="TIGR01203">
    <property type="entry name" value="HGPRTase"/>
    <property type="match status" value="1"/>
</dbReference>
<dbReference type="GO" id="GO:0032263">
    <property type="term" value="P:GMP salvage"/>
    <property type="evidence" value="ECO:0007669"/>
    <property type="project" value="TreeGrafter"/>
</dbReference>
<evidence type="ECO:0000256" key="5">
    <source>
        <dbReference type="ARBA" id="ARBA00011895"/>
    </source>
</evidence>
<dbReference type="Proteomes" id="UP000309544">
    <property type="component" value="Unassembled WGS sequence"/>
</dbReference>
<keyword evidence="8 15" id="KW-0808">Transferase</keyword>
<evidence type="ECO:0000256" key="2">
    <source>
        <dbReference type="ARBA" id="ARBA00004496"/>
    </source>
</evidence>
<comment type="similarity">
    <text evidence="4 15">Belongs to the purine/pyrimidine phosphoribosyltransferase family.</text>
</comment>
<dbReference type="GO" id="GO:0046100">
    <property type="term" value="P:hypoxanthine metabolic process"/>
    <property type="evidence" value="ECO:0007669"/>
    <property type="project" value="TreeGrafter"/>
</dbReference>
<evidence type="ECO:0000256" key="14">
    <source>
        <dbReference type="ARBA" id="ARBA00049402"/>
    </source>
</evidence>
<evidence type="ECO:0000256" key="1">
    <source>
        <dbReference type="ARBA" id="ARBA00001946"/>
    </source>
</evidence>
<dbReference type="GO" id="GO:0000287">
    <property type="term" value="F:magnesium ion binding"/>
    <property type="evidence" value="ECO:0007669"/>
    <property type="project" value="TreeGrafter"/>
</dbReference>
<comment type="catalytic activity">
    <reaction evidence="13">
        <text>GMP + diphosphate = guanine + 5-phospho-alpha-D-ribose 1-diphosphate</text>
        <dbReference type="Rhea" id="RHEA:25424"/>
        <dbReference type="ChEBI" id="CHEBI:16235"/>
        <dbReference type="ChEBI" id="CHEBI:33019"/>
        <dbReference type="ChEBI" id="CHEBI:58017"/>
        <dbReference type="ChEBI" id="CHEBI:58115"/>
        <dbReference type="EC" id="2.4.2.8"/>
    </reaction>
    <physiologicalReaction direction="right-to-left" evidence="13">
        <dbReference type="Rhea" id="RHEA:25426"/>
    </physiologicalReaction>
</comment>
<comment type="caution">
    <text evidence="17">The sequence shown here is derived from an EMBL/GenBank/DDBJ whole genome shotgun (WGS) entry which is preliminary data.</text>
</comment>
<comment type="subcellular location">
    <subcellularLocation>
        <location evidence="2 15">Cytoplasm</location>
    </subcellularLocation>
</comment>
<evidence type="ECO:0000256" key="6">
    <source>
        <dbReference type="ARBA" id="ARBA00022490"/>
    </source>
</evidence>
<evidence type="ECO:0000256" key="13">
    <source>
        <dbReference type="ARBA" id="ARBA00048811"/>
    </source>
</evidence>
<dbReference type="Pfam" id="PF00156">
    <property type="entry name" value="Pribosyltran"/>
    <property type="match status" value="1"/>
</dbReference>
<protein>
    <recommendedName>
        <fullName evidence="5 15">Hypoxanthine phosphoribosyltransferase</fullName>
        <ecNumber evidence="5 15">2.4.2.8</ecNumber>
    </recommendedName>
</protein>
<comment type="catalytic activity">
    <reaction evidence="14">
        <text>IMP + diphosphate = hypoxanthine + 5-phospho-alpha-D-ribose 1-diphosphate</text>
        <dbReference type="Rhea" id="RHEA:17973"/>
        <dbReference type="ChEBI" id="CHEBI:17368"/>
        <dbReference type="ChEBI" id="CHEBI:33019"/>
        <dbReference type="ChEBI" id="CHEBI:58017"/>
        <dbReference type="ChEBI" id="CHEBI:58053"/>
        <dbReference type="EC" id="2.4.2.8"/>
    </reaction>
    <physiologicalReaction direction="right-to-left" evidence="14">
        <dbReference type="Rhea" id="RHEA:17975"/>
    </physiologicalReaction>
</comment>
<keyword evidence="7 15" id="KW-0328">Glycosyltransferase</keyword>
<evidence type="ECO:0000313" key="18">
    <source>
        <dbReference type="Proteomes" id="UP000309544"/>
    </source>
</evidence>
<dbReference type="GO" id="GO:0032264">
    <property type="term" value="P:IMP salvage"/>
    <property type="evidence" value="ECO:0007669"/>
    <property type="project" value="UniProtKB-UniPathway"/>
</dbReference>
<reference evidence="17 18" key="1">
    <citation type="submission" date="2019-05" db="EMBL/GenBank/DDBJ databases">
        <title>Draft Whole-Genome sequence of the green sulfur bacterium Prosthecochloris vibrioformis DSM 260.</title>
        <authorList>
            <person name="Meyer T.E."/>
            <person name="Kyndt J.A."/>
        </authorList>
    </citation>
    <scope>NUCLEOTIDE SEQUENCE [LARGE SCALE GENOMIC DNA]</scope>
    <source>
        <strain evidence="17 18">DSM 260</strain>
    </source>
</reference>
<dbReference type="Gene3D" id="3.40.50.2020">
    <property type="match status" value="1"/>
</dbReference>
<comment type="pathway">
    <text evidence="3 15">Purine metabolism; IMP biosynthesis via salvage pathway; IMP from hypoxanthine: step 1/1.</text>
</comment>
<dbReference type="InterPro" id="IPR050408">
    <property type="entry name" value="HGPRT"/>
</dbReference>
<keyword evidence="9 15" id="KW-0479">Metal-binding</keyword>
<evidence type="ECO:0000256" key="8">
    <source>
        <dbReference type="ARBA" id="ARBA00022679"/>
    </source>
</evidence>
<dbReference type="GO" id="GO:0006166">
    <property type="term" value="P:purine ribonucleoside salvage"/>
    <property type="evidence" value="ECO:0007669"/>
    <property type="project" value="UniProtKB-KW"/>
</dbReference>
<dbReference type="SUPFAM" id="SSF53271">
    <property type="entry name" value="PRTase-like"/>
    <property type="match status" value="1"/>
</dbReference>
<keyword evidence="11 15" id="KW-0547">Nucleotide-binding</keyword>
<dbReference type="AlphaFoldDB" id="A0A5C4RYU2"/>
<comment type="cofactor">
    <cofactor evidence="1 15">
        <name>Mg(2+)</name>
        <dbReference type="ChEBI" id="CHEBI:18420"/>
    </cofactor>
</comment>
<keyword evidence="10 15" id="KW-0660">Purine salvage</keyword>
<evidence type="ECO:0000256" key="12">
    <source>
        <dbReference type="ARBA" id="ARBA00022842"/>
    </source>
</evidence>
<feature type="domain" description="Phosphoribosyltransferase" evidence="16">
    <location>
        <begin position="8"/>
        <end position="158"/>
    </location>
</feature>
<dbReference type="GO" id="GO:0000166">
    <property type="term" value="F:nucleotide binding"/>
    <property type="evidence" value="ECO:0007669"/>
    <property type="project" value="UniProtKB-KW"/>
</dbReference>
<gene>
    <name evidence="17" type="primary">hpt</name>
    <name evidence="17" type="ORF">FGF68_07425</name>
</gene>
<dbReference type="GO" id="GO:0006178">
    <property type="term" value="P:guanine salvage"/>
    <property type="evidence" value="ECO:0007669"/>
    <property type="project" value="TreeGrafter"/>
</dbReference>
<evidence type="ECO:0000259" key="16">
    <source>
        <dbReference type="Pfam" id="PF00156"/>
    </source>
</evidence>
<evidence type="ECO:0000256" key="7">
    <source>
        <dbReference type="ARBA" id="ARBA00022676"/>
    </source>
</evidence>